<gene>
    <name evidence="1" type="ORF">METZ01_LOCUS71972</name>
</gene>
<dbReference type="EMBL" id="UINC01005108">
    <property type="protein sequence ID" value="SVA19118.1"/>
    <property type="molecule type" value="Genomic_DNA"/>
</dbReference>
<proteinExistence type="predicted"/>
<dbReference type="AlphaFoldDB" id="A0A381TUD5"/>
<sequence>YVCKLDLIYNIISVPSLMNEHKDIHPIYLRSVSLSIGTVKFQKIIYVEENFLI</sequence>
<evidence type="ECO:0000313" key="1">
    <source>
        <dbReference type="EMBL" id="SVA19118.1"/>
    </source>
</evidence>
<organism evidence="1">
    <name type="scientific">marine metagenome</name>
    <dbReference type="NCBI Taxonomy" id="408172"/>
    <lineage>
        <taxon>unclassified sequences</taxon>
        <taxon>metagenomes</taxon>
        <taxon>ecological metagenomes</taxon>
    </lineage>
</organism>
<accession>A0A381TUD5</accession>
<reference evidence="1" key="1">
    <citation type="submission" date="2018-05" db="EMBL/GenBank/DDBJ databases">
        <authorList>
            <person name="Lanie J.A."/>
            <person name="Ng W.-L."/>
            <person name="Kazmierczak K.M."/>
            <person name="Andrzejewski T.M."/>
            <person name="Davidsen T.M."/>
            <person name="Wayne K.J."/>
            <person name="Tettelin H."/>
            <person name="Glass J.I."/>
            <person name="Rusch D."/>
            <person name="Podicherti R."/>
            <person name="Tsui H.-C.T."/>
            <person name="Winkler M.E."/>
        </authorList>
    </citation>
    <scope>NUCLEOTIDE SEQUENCE</scope>
</reference>
<name>A0A381TUD5_9ZZZZ</name>
<feature type="non-terminal residue" evidence="1">
    <location>
        <position position="1"/>
    </location>
</feature>
<protein>
    <submittedName>
        <fullName evidence="1">Uncharacterized protein</fullName>
    </submittedName>
</protein>